<dbReference type="Pfam" id="PF00999">
    <property type="entry name" value="Na_H_Exchanger"/>
    <property type="match status" value="1"/>
</dbReference>
<dbReference type="InterPro" id="IPR006153">
    <property type="entry name" value="Cation/H_exchanger_TM"/>
</dbReference>
<dbReference type="AlphaFoldDB" id="H8GMM8"/>
<evidence type="ECO:0000256" key="10">
    <source>
        <dbReference type="SAM" id="Phobius"/>
    </source>
</evidence>
<dbReference type="STRING" id="686340.Metal_0414"/>
<evidence type="ECO:0000256" key="2">
    <source>
        <dbReference type="ARBA" id="ARBA00022448"/>
    </source>
</evidence>
<evidence type="ECO:0000256" key="8">
    <source>
        <dbReference type="ARBA" id="ARBA00023136"/>
    </source>
</evidence>
<evidence type="ECO:0000259" key="11">
    <source>
        <dbReference type="Pfam" id="PF00999"/>
    </source>
</evidence>
<keyword evidence="5 10" id="KW-1133">Transmembrane helix</keyword>
<evidence type="ECO:0000256" key="5">
    <source>
        <dbReference type="ARBA" id="ARBA00022989"/>
    </source>
</evidence>
<evidence type="ECO:0000256" key="3">
    <source>
        <dbReference type="ARBA" id="ARBA00022449"/>
    </source>
</evidence>
<keyword evidence="9" id="KW-0739">Sodium transport</keyword>
<dbReference type="InterPro" id="IPR038770">
    <property type="entry name" value="Na+/solute_symporter_sf"/>
</dbReference>
<feature type="transmembrane region" description="Helical" evidence="10">
    <location>
        <begin position="213"/>
        <end position="232"/>
    </location>
</feature>
<protein>
    <submittedName>
        <fullName evidence="12">Kef-type K+ transport system, membrane component</fullName>
    </submittedName>
</protein>
<dbReference type="HOGENOM" id="CLU_005126_7_1_6"/>
<evidence type="ECO:0000313" key="13">
    <source>
        <dbReference type="Proteomes" id="UP000005090"/>
    </source>
</evidence>
<feature type="transmembrane region" description="Helical" evidence="10">
    <location>
        <begin position="183"/>
        <end position="201"/>
    </location>
</feature>
<name>H8GMM8_METAL</name>
<dbReference type="GO" id="GO:0015297">
    <property type="term" value="F:antiporter activity"/>
    <property type="evidence" value="ECO:0007669"/>
    <property type="project" value="UniProtKB-KW"/>
</dbReference>
<keyword evidence="7" id="KW-0406">Ion transport</keyword>
<feature type="transmembrane region" description="Helical" evidence="10">
    <location>
        <begin position="266"/>
        <end position="285"/>
    </location>
</feature>
<dbReference type="RefSeq" id="WP_005369138.1">
    <property type="nucleotide sequence ID" value="NZ_CM001475.1"/>
</dbReference>
<proteinExistence type="predicted"/>
<dbReference type="PANTHER" id="PTHR43562:SF3">
    <property type="entry name" value="SODIUM ION_PROTON EXCHANGER (EUROFUNG)"/>
    <property type="match status" value="1"/>
</dbReference>
<keyword evidence="4 10" id="KW-0812">Transmembrane</keyword>
<comment type="subcellular location">
    <subcellularLocation>
        <location evidence="1">Membrane</location>
        <topology evidence="1">Multi-pass membrane protein</topology>
    </subcellularLocation>
</comment>
<reference evidence="12 13" key="1">
    <citation type="journal article" date="2013" name="Genome Announc.">
        <title>Genome Sequence of the Obligate Gammaproteobacterial Methanotroph Methylomicrobium album Strain BG8.</title>
        <authorList>
            <person name="Kits K.D."/>
            <person name="Kalyuzhnaya M.G."/>
            <person name="Klotz M.G."/>
            <person name="Jetten M.S."/>
            <person name="Op den Camp H.J."/>
            <person name="Vuilleumier S."/>
            <person name="Bringel F."/>
            <person name="Dispirito A.A."/>
            <person name="Murrell J.C."/>
            <person name="Bruce D."/>
            <person name="Cheng J.F."/>
            <person name="Copeland A."/>
            <person name="Goodwin L."/>
            <person name="Hauser L."/>
            <person name="Lajus A."/>
            <person name="Land M.L."/>
            <person name="Lapidus A."/>
            <person name="Lucas S."/>
            <person name="Medigue C."/>
            <person name="Pitluck S."/>
            <person name="Woyke T."/>
            <person name="Zeytun A."/>
            <person name="Stein L.Y."/>
        </authorList>
    </citation>
    <scope>NUCLEOTIDE SEQUENCE [LARGE SCALE GENOMIC DNA]</scope>
    <source>
        <strain evidence="12 13">BG8</strain>
    </source>
</reference>
<feature type="transmembrane region" description="Helical" evidence="10">
    <location>
        <begin position="149"/>
        <end position="171"/>
    </location>
</feature>
<evidence type="ECO:0000313" key="12">
    <source>
        <dbReference type="EMBL" id="EIC28268.1"/>
    </source>
</evidence>
<feature type="transmembrane region" description="Helical" evidence="10">
    <location>
        <begin position="59"/>
        <end position="78"/>
    </location>
</feature>
<gene>
    <name evidence="12" type="ORF">Metal_0414</name>
</gene>
<keyword evidence="2" id="KW-0813">Transport</keyword>
<dbReference type="PANTHER" id="PTHR43562">
    <property type="entry name" value="NAPA-TYPE SODIUM/HYDROGEN ANTIPORTER"/>
    <property type="match status" value="1"/>
</dbReference>
<evidence type="ECO:0000256" key="9">
    <source>
        <dbReference type="ARBA" id="ARBA00023201"/>
    </source>
</evidence>
<keyword evidence="6" id="KW-0915">Sodium</keyword>
<feature type="transmembrane region" description="Helical" evidence="10">
    <location>
        <begin position="297"/>
        <end position="319"/>
    </location>
</feature>
<feature type="transmembrane region" description="Helical" evidence="10">
    <location>
        <begin position="238"/>
        <end position="254"/>
    </location>
</feature>
<dbReference type="GO" id="GO:0016020">
    <property type="term" value="C:membrane"/>
    <property type="evidence" value="ECO:0007669"/>
    <property type="project" value="UniProtKB-SubCell"/>
</dbReference>
<evidence type="ECO:0000256" key="7">
    <source>
        <dbReference type="ARBA" id="ARBA00023065"/>
    </source>
</evidence>
<evidence type="ECO:0000256" key="4">
    <source>
        <dbReference type="ARBA" id="ARBA00022692"/>
    </source>
</evidence>
<accession>H8GMM8</accession>
<keyword evidence="3" id="KW-0050">Antiport</keyword>
<dbReference type="EMBL" id="CM001475">
    <property type="protein sequence ID" value="EIC28268.1"/>
    <property type="molecule type" value="Genomic_DNA"/>
</dbReference>
<organism evidence="12 13">
    <name type="scientific">Methylomicrobium album BG8</name>
    <dbReference type="NCBI Taxonomy" id="686340"/>
    <lineage>
        <taxon>Bacteria</taxon>
        <taxon>Pseudomonadati</taxon>
        <taxon>Pseudomonadota</taxon>
        <taxon>Gammaproteobacteria</taxon>
        <taxon>Methylococcales</taxon>
        <taxon>Methylococcaceae</taxon>
        <taxon>Methylomicrobium</taxon>
    </lineage>
</organism>
<keyword evidence="8 10" id="KW-0472">Membrane</keyword>
<dbReference type="GO" id="GO:1902600">
    <property type="term" value="P:proton transmembrane transport"/>
    <property type="evidence" value="ECO:0007669"/>
    <property type="project" value="InterPro"/>
</dbReference>
<dbReference type="Gene3D" id="1.20.1530.20">
    <property type="match status" value="1"/>
</dbReference>
<evidence type="ECO:0000256" key="1">
    <source>
        <dbReference type="ARBA" id="ARBA00004141"/>
    </source>
</evidence>
<feature type="transmembrane region" description="Helical" evidence="10">
    <location>
        <begin position="358"/>
        <end position="380"/>
    </location>
</feature>
<sequence>MNHETEVFFGLLVVFAAAQIGAEVAQRLRLPALVGEIAAGCVIGPSVLDWVHVTEPLEMLSGLGAVLLLFSVGLENCIGDLRKVGGSATLVGVLGVIVPFVLGSAWAKWSGFDTPKALFIAAAFVATSAGVTARVLQELGVLDRTFSRIILGAAVIDDILAMLLLGVVSAIQSGGAIDVTHLLIVLGQAIAFIILIAWAGTHIMRRSSPILDAPINPFSALTLSLALCLALADAASYLGLAAIIGAFLAGLIAAETRQRETLSLQLQPILAFLVPFFFVVTGSQVDLAGLSELSTLGALAGITLLAVIGKLLGCGLGAWSLGRKSALIVGVGMVPRGDVGIIVASLGQHAGIINNETYTLLIAMVLLTTVVAPPLLSLILSREAA</sequence>
<keyword evidence="13" id="KW-1185">Reference proteome</keyword>
<dbReference type="eggNOG" id="COG0475">
    <property type="taxonomic scope" value="Bacteria"/>
</dbReference>
<dbReference type="GO" id="GO:0006814">
    <property type="term" value="P:sodium ion transport"/>
    <property type="evidence" value="ECO:0007669"/>
    <property type="project" value="UniProtKB-KW"/>
</dbReference>
<feature type="transmembrane region" description="Helical" evidence="10">
    <location>
        <begin position="118"/>
        <end position="137"/>
    </location>
</feature>
<evidence type="ECO:0000256" key="6">
    <source>
        <dbReference type="ARBA" id="ARBA00023053"/>
    </source>
</evidence>
<feature type="domain" description="Cation/H+ exchanger transmembrane" evidence="11">
    <location>
        <begin position="20"/>
        <end position="380"/>
    </location>
</feature>
<feature type="transmembrane region" description="Helical" evidence="10">
    <location>
        <begin position="326"/>
        <end position="346"/>
    </location>
</feature>
<feature type="transmembrane region" description="Helical" evidence="10">
    <location>
        <begin position="85"/>
        <end position="106"/>
    </location>
</feature>
<dbReference type="Proteomes" id="UP000005090">
    <property type="component" value="Chromosome"/>
</dbReference>